<feature type="domain" description="ABC1 atypical kinase-like" evidence="2">
    <location>
        <begin position="101"/>
        <end position="142"/>
    </location>
</feature>
<evidence type="ECO:0000259" key="2">
    <source>
        <dbReference type="Pfam" id="PF03109"/>
    </source>
</evidence>
<dbReference type="PANTHER" id="PTHR10566">
    <property type="entry name" value="CHAPERONE-ACTIVITY OF BC1 COMPLEX CABC1 -RELATED"/>
    <property type="match status" value="1"/>
</dbReference>
<accession>A0A7X9FUG9</accession>
<dbReference type="AlphaFoldDB" id="A0A7X9FUG9"/>
<comment type="caution">
    <text evidence="3">The sequence shown here is derived from an EMBL/GenBank/DDBJ whole genome shotgun (WGS) entry which is preliminary data.</text>
</comment>
<sequence>MDPSKLLKLPQYFRNLQRVSEIAAVLIKHGFGDIVRRIRLFDYIKGKFIPSSRYQGNNIDFNVRLRMVFEELGPTFIKLGQIISSRPDIFPESITREFQNLLDRVQPFDFETVREIILRETGKELEETFSSFDRTPLAAASL</sequence>
<comment type="similarity">
    <text evidence="1">Belongs to the protein kinase superfamily. ADCK protein kinase family.</text>
</comment>
<dbReference type="Pfam" id="PF03109">
    <property type="entry name" value="ABC1"/>
    <property type="match status" value="1"/>
</dbReference>
<dbReference type="InterPro" id="IPR004147">
    <property type="entry name" value="ABC1_dom"/>
</dbReference>
<evidence type="ECO:0000313" key="3">
    <source>
        <dbReference type="EMBL" id="NMC64351.1"/>
    </source>
</evidence>
<name>A0A7X9FUG9_9DELT</name>
<feature type="non-terminal residue" evidence="3">
    <location>
        <position position="142"/>
    </location>
</feature>
<reference evidence="3 4" key="1">
    <citation type="journal article" date="2020" name="Biotechnol. Biofuels">
        <title>New insights from the biogas microbiome by comprehensive genome-resolved metagenomics of nearly 1600 species originating from multiple anaerobic digesters.</title>
        <authorList>
            <person name="Campanaro S."/>
            <person name="Treu L."/>
            <person name="Rodriguez-R L.M."/>
            <person name="Kovalovszki A."/>
            <person name="Ziels R.M."/>
            <person name="Maus I."/>
            <person name="Zhu X."/>
            <person name="Kougias P.G."/>
            <person name="Basile A."/>
            <person name="Luo G."/>
            <person name="Schluter A."/>
            <person name="Konstantinidis K.T."/>
            <person name="Angelidaki I."/>
        </authorList>
    </citation>
    <scope>NUCLEOTIDE SEQUENCE [LARGE SCALE GENOMIC DNA]</scope>
    <source>
        <strain evidence="3">AS27yjCOA_65</strain>
    </source>
</reference>
<evidence type="ECO:0000313" key="4">
    <source>
        <dbReference type="Proteomes" id="UP000524246"/>
    </source>
</evidence>
<organism evidence="3 4">
    <name type="scientific">SAR324 cluster bacterium</name>
    <dbReference type="NCBI Taxonomy" id="2024889"/>
    <lineage>
        <taxon>Bacteria</taxon>
        <taxon>Deltaproteobacteria</taxon>
        <taxon>SAR324 cluster</taxon>
    </lineage>
</organism>
<gene>
    <name evidence="3" type="ORF">GYA55_14395</name>
</gene>
<dbReference type="PANTHER" id="PTHR10566:SF113">
    <property type="entry name" value="PROTEIN ACTIVITY OF BC1 COMPLEX KINASE 7, CHLOROPLASTIC"/>
    <property type="match status" value="1"/>
</dbReference>
<protein>
    <recommendedName>
        <fullName evidence="2">ABC1 atypical kinase-like domain-containing protein</fullName>
    </recommendedName>
</protein>
<evidence type="ECO:0000256" key="1">
    <source>
        <dbReference type="ARBA" id="ARBA00009670"/>
    </source>
</evidence>
<dbReference type="Proteomes" id="UP000524246">
    <property type="component" value="Unassembled WGS sequence"/>
</dbReference>
<dbReference type="InterPro" id="IPR050154">
    <property type="entry name" value="UbiB_kinase"/>
</dbReference>
<proteinExistence type="inferred from homology"/>
<dbReference type="EMBL" id="JAAZON010000654">
    <property type="protein sequence ID" value="NMC64351.1"/>
    <property type="molecule type" value="Genomic_DNA"/>
</dbReference>